<evidence type="ECO:0000313" key="1">
    <source>
        <dbReference type="EMBL" id="OCJ37790.1"/>
    </source>
</evidence>
<comment type="caution">
    <text evidence="1">The sequence shown here is derived from an EMBL/GenBank/DDBJ whole genome shotgun (WGS) entry which is preliminary data.</text>
</comment>
<accession>A0AB36ER08</accession>
<dbReference type="EMBL" id="LXKT01000013">
    <property type="protein sequence ID" value="OCJ37790.1"/>
    <property type="molecule type" value="Genomic_DNA"/>
</dbReference>
<dbReference type="RefSeq" id="WP_065687866.1">
    <property type="nucleotide sequence ID" value="NZ_LXKT01000013.1"/>
</dbReference>
<dbReference type="Proteomes" id="UP000093451">
    <property type="component" value="Unassembled WGS sequence"/>
</dbReference>
<reference evidence="1 2" key="1">
    <citation type="journal article" date="2016" name="PeerJ">
        <title>Gall-ID: tools for genotyping gall-causing phytopathogenic bacteria.</title>
        <authorList>
            <person name="Davis E.W.II."/>
            <person name="Weisberg A.J."/>
            <person name="Tabima J.F."/>
            <person name="Grunwald N.J."/>
            <person name="Chang J.H."/>
        </authorList>
    </citation>
    <scope>NUCLEOTIDE SEQUENCE [LARGE SCALE GENOMIC DNA]</scope>
    <source>
        <strain evidence="1 2">N2/73</strain>
    </source>
</reference>
<sequence length="242" mass="27028">MSRFLNQPTLEADFLAPVRTSFDVPGSAVDGGRNGLGETLAIEMSGGGIVSATYEDCMIKDPEHYEYVNWLGARLNGGFRFINVPIITDWFGPFPKLPRLPTPIIRGIPHSDGAFFSDETGYSQATVWGEVVEGAALNAGILKMKVYGLARPLRWSDWFSIYHPTRGWRSYRYWDVLSVTNEEAPVYTLALSPPLREATAAGTRVEFARPRFVAKFKGDFTLPSVVEAFFVTRQTIQFVEAF</sequence>
<protein>
    <recommendedName>
        <fullName evidence="3">Acetoacetate decarboxylase</fullName>
    </recommendedName>
</protein>
<organism evidence="1 2">
    <name type="scientific">Agrobacterium tumefaciens</name>
    <dbReference type="NCBI Taxonomy" id="358"/>
    <lineage>
        <taxon>Bacteria</taxon>
        <taxon>Pseudomonadati</taxon>
        <taxon>Pseudomonadota</taxon>
        <taxon>Alphaproteobacteria</taxon>
        <taxon>Hyphomicrobiales</taxon>
        <taxon>Rhizobiaceae</taxon>
        <taxon>Rhizobium/Agrobacterium group</taxon>
        <taxon>Agrobacterium</taxon>
        <taxon>Agrobacterium tumefaciens complex</taxon>
    </lineage>
</organism>
<gene>
    <name evidence="1" type="ORF">A6U91_06185</name>
</gene>
<evidence type="ECO:0008006" key="3">
    <source>
        <dbReference type="Google" id="ProtNLM"/>
    </source>
</evidence>
<evidence type="ECO:0000313" key="2">
    <source>
        <dbReference type="Proteomes" id="UP000093451"/>
    </source>
</evidence>
<proteinExistence type="predicted"/>
<dbReference type="AlphaFoldDB" id="A0AB36ER08"/>
<name>A0AB36ER08_AGRTU</name>